<proteinExistence type="predicted"/>
<dbReference type="OrthoDB" id="5959730at2759"/>
<dbReference type="EMBL" id="MU827359">
    <property type="protein sequence ID" value="KAJ7351676.1"/>
    <property type="molecule type" value="Genomic_DNA"/>
</dbReference>
<comment type="caution">
    <text evidence="2">The sequence shown here is derived from an EMBL/GenBank/DDBJ whole genome shotgun (WGS) entry which is preliminary data.</text>
</comment>
<dbReference type="AlphaFoldDB" id="A0A9W9YI63"/>
<evidence type="ECO:0000313" key="2">
    <source>
        <dbReference type="EMBL" id="KAJ7351676.1"/>
    </source>
</evidence>
<gene>
    <name evidence="2" type="ORF">OS493_036091</name>
</gene>
<reference evidence="2" key="1">
    <citation type="submission" date="2023-01" db="EMBL/GenBank/DDBJ databases">
        <title>Genome assembly of the deep-sea coral Lophelia pertusa.</title>
        <authorList>
            <person name="Herrera S."/>
            <person name="Cordes E."/>
        </authorList>
    </citation>
    <scope>NUCLEOTIDE SEQUENCE</scope>
    <source>
        <strain evidence="2">USNM1676648</strain>
        <tissue evidence="2">Polyp</tissue>
    </source>
</reference>
<evidence type="ECO:0000256" key="1">
    <source>
        <dbReference type="SAM" id="MobiDB-lite"/>
    </source>
</evidence>
<feature type="compositionally biased region" description="Basic and acidic residues" evidence="1">
    <location>
        <begin position="140"/>
        <end position="158"/>
    </location>
</feature>
<feature type="compositionally biased region" description="Basic and acidic residues" evidence="1">
    <location>
        <begin position="104"/>
        <end position="129"/>
    </location>
</feature>
<sequence length="197" mass="22989">MNRDHRKISRTYEERNILASSISRVSQISQTDNELKQKLQAIDTSHKLSNKRIKNETRELKEILHGLQRELKVSKGINHGQYIPSQFEQPPRRSRRTTVSSVPSEDRKEVGFERDLQRCEERNSDDLARNRSGSFPPVSEARDEKKINDALDDKLAENKLDTQDDVFEEPEAKLLKFLLSNQRAHNRRTNGKTMRSH</sequence>
<organism evidence="2 3">
    <name type="scientific">Desmophyllum pertusum</name>
    <dbReference type="NCBI Taxonomy" id="174260"/>
    <lineage>
        <taxon>Eukaryota</taxon>
        <taxon>Metazoa</taxon>
        <taxon>Cnidaria</taxon>
        <taxon>Anthozoa</taxon>
        <taxon>Hexacorallia</taxon>
        <taxon>Scleractinia</taxon>
        <taxon>Caryophylliina</taxon>
        <taxon>Caryophylliidae</taxon>
        <taxon>Desmophyllum</taxon>
    </lineage>
</organism>
<protein>
    <submittedName>
        <fullName evidence="2">Uncharacterized protein</fullName>
    </submittedName>
</protein>
<evidence type="ECO:0000313" key="3">
    <source>
        <dbReference type="Proteomes" id="UP001163046"/>
    </source>
</evidence>
<accession>A0A9W9YI63</accession>
<feature type="region of interest" description="Disordered" evidence="1">
    <location>
        <begin position="78"/>
        <end position="158"/>
    </location>
</feature>
<keyword evidence="3" id="KW-1185">Reference proteome</keyword>
<name>A0A9W9YI63_9CNID</name>
<dbReference type="Proteomes" id="UP001163046">
    <property type="component" value="Unassembled WGS sequence"/>
</dbReference>